<dbReference type="PANTHER" id="PTHR12149:SF8">
    <property type="entry name" value="PROTEIN-RIBULOSAMINE 3-KINASE"/>
    <property type="match status" value="1"/>
</dbReference>
<dbReference type="Pfam" id="PF03881">
    <property type="entry name" value="Fructosamin_kin"/>
    <property type="match status" value="1"/>
</dbReference>
<gene>
    <name evidence="2" type="ORF">SAMN04488025_10894</name>
</gene>
<name>A0A1I2MPP1_9BACL</name>
<dbReference type="PANTHER" id="PTHR12149">
    <property type="entry name" value="FRUCTOSAMINE 3 KINASE-RELATED PROTEIN"/>
    <property type="match status" value="1"/>
</dbReference>
<dbReference type="Gene3D" id="3.90.1200.10">
    <property type="match status" value="1"/>
</dbReference>
<dbReference type="EMBL" id="FOOK01000008">
    <property type="protein sequence ID" value="SFF91336.1"/>
    <property type="molecule type" value="Genomic_DNA"/>
</dbReference>
<keyword evidence="3" id="KW-1185">Reference proteome</keyword>
<reference evidence="2 3" key="1">
    <citation type="submission" date="2016-10" db="EMBL/GenBank/DDBJ databases">
        <authorList>
            <person name="de Groot N.N."/>
        </authorList>
    </citation>
    <scope>NUCLEOTIDE SEQUENCE [LARGE SCALE GENOMIC DNA]</scope>
    <source>
        <strain evidence="2 3">DSM 44945</strain>
    </source>
</reference>
<keyword evidence="1 2" id="KW-0418">Kinase</keyword>
<comment type="similarity">
    <text evidence="1">Belongs to the fructosamine kinase family.</text>
</comment>
<dbReference type="AlphaFoldDB" id="A0A1I2MPP1"/>
<proteinExistence type="inferred from homology"/>
<dbReference type="InterPro" id="IPR016477">
    <property type="entry name" value="Fructo-/Ketosamine-3-kinase"/>
</dbReference>
<dbReference type="RefSeq" id="WP_092037108.1">
    <property type="nucleotide sequence ID" value="NZ_FOOK01000008.1"/>
</dbReference>
<keyword evidence="1" id="KW-0808">Transferase</keyword>
<dbReference type="Gene3D" id="3.30.200.20">
    <property type="entry name" value="Phosphorylase Kinase, domain 1"/>
    <property type="match status" value="1"/>
</dbReference>
<organism evidence="2 3">
    <name type="scientific">Planifilum fulgidum</name>
    <dbReference type="NCBI Taxonomy" id="201973"/>
    <lineage>
        <taxon>Bacteria</taxon>
        <taxon>Bacillati</taxon>
        <taxon>Bacillota</taxon>
        <taxon>Bacilli</taxon>
        <taxon>Bacillales</taxon>
        <taxon>Thermoactinomycetaceae</taxon>
        <taxon>Planifilum</taxon>
    </lineage>
</organism>
<dbReference type="GO" id="GO:0016301">
    <property type="term" value="F:kinase activity"/>
    <property type="evidence" value="ECO:0007669"/>
    <property type="project" value="UniProtKB-UniRule"/>
</dbReference>
<accession>A0A1I2MPP1</accession>
<dbReference type="SUPFAM" id="SSF56112">
    <property type="entry name" value="Protein kinase-like (PK-like)"/>
    <property type="match status" value="1"/>
</dbReference>
<evidence type="ECO:0000256" key="1">
    <source>
        <dbReference type="PIRNR" id="PIRNR006221"/>
    </source>
</evidence>
<protein>
    <submittedName>
        <fullName evidence="2">Fructosamine-3-kinase</fullName>
    </submittedName>
</protein>
<evidence type="ECO:0000313" key="2">
    <source>
        <dbReference type="EMBL" id="SFF91336.1"/>
    </source>
</evidence>
<evidence type="ECO:0000313" key="3">
    <source>
        <dbReference type="Proteomes" id="UP000198661"/>
    </source>
</evidence>
<dbReference type="OrthoDB" id="5291879at2"/>
<dbReference type="InterPro" id="IPR011009">
    <property type="entry name" value="Kinase-like_dom_sf"/>
</dbReference>
<dbReference type="PIRSF" id="PIRSF006221">
    <property type="entry name" value="Ketosamine-3-kinase"/>
    <property type="match status" value="1"/>
</dbReference>
<sequence length="300" mass="34028">MPSEDWKQAALKALERLGDPGPLRHAAGVPGGSISRAYRLTTERGTYFFKWHRNAPPGFFAAEARGLERLGRAAKAVRIPRVHAWNDPPEGGEGWILMEWIDSGSRGLSSRRAAEQLGRGLAEIHRSAAEAFGLEEDNFIGILPQPNGWYRSWTDFYRERRLVPQIRLASERGLLPGRRSRLLHRLCDRLERWLERPDLRPSLLHGDLWNGNALADSEGVPFLIDPAAYYGDREVDLAFSEMFGGFPSRFYDAYNEAFPLAPGFSERKPLYQLYYLLVHLNLFGESYGPAVDRIAERYAG</sequence>
<dbReference type="STRING" id="201973.SAMN04488025_10894"/>
<dbReference type="Proteomes" id="UP000198661">
    <property type="component" value="Unassembled WGS sequence"/>
</dbReference>